<dbReference type="RefSeq" id="WP_006098587.1">
    <property type="nucleotide sequence ID" value="NZ_DS989842.1"/>
</dbReference>
<evidence type="ECO:0000256" key="1">
    <source>
        <dbReference type="SAM" id="Phobius"/>
    </source>
</evidence>
<reference evidence="2 3" key="1">
    <citation type="submission" date="2008-07" db="EMBL/GenBank/DDBJ databases">
        <authorList>
            <person name="Tandeau de Marsac N."/>
            <person name="Ferriera S."/>
            <person name="Johnson J."/>
            <person name="Kravitz S."/>
            <person name="Beeson K."/>
            <person name="Sutton G."/>
            <person name="Rogers Y.-H."/>
            <person name="Friedman R."/>
            <person name="Frazier M."/>
            <person name="Venter J.C."/>
        </authorList>
    </citation>
    <scope>NUCLEOTIDE SEQUENCE [LARGE SCALE GENOMIC DNA]</scope>
    <source>
        <strain evidence="2 3">PCC 7420</strain>
    </source>
</reference>
<feature type="transmembrane region" description="Helical" evidence="1">
    <location>
        <begin position="12"/>
        <end position="36"/>
    </location>
</feature>
<feature type="transmembrane region" description="Helical" evidence="1">
    <location>
        <begin position="74"/>
        <end position="96"/>
    </location>
</feature>
<dbReference type="HOGENOM" id="CLU_143510_0_0_3"/>
<dbReference type="Proteomes" id="UP000003835">
    <property type="component" value="Unassembled WGS sequence"/>
</dbReference>
<gene>
    <name evidence="2" type="ORF">MC7420_7889</name>
</gene>
<keyword evidence="3" id="KW-1185">Reference proteome</keyword>
<accession>B4VIV1</accession>
<name>B4VIV1_9CYAN</name>
<feature type="transmembrane region" description="Helical" evidence="1">
    <location>
        <begin position="48"/>
        <end position="68"/>
    </location>
</feature>
<dbReference type="eggNOG" id="ENOG50332IM">
    <property type="taxonomic scope" value="Bacteria"/>
</dbReference>
<keyword evidence="1" id="KW-1133">Transmembrane helix</keyword>
<evidence type="ECO:0000313" key="3">
    <source>
        <dbReference type="Proteomes" id="UP000003835"/>
    </source>
</evidence>
<dbReference type="AlphaFoldDB" id="B4VIV1"/>
<sequence>MFDLTSLLEFSRAHCVAICGGLVPLNLLLTLQTMILTGLQRPQRQVRLAAAFACLPAGVMVLHVWTWLMIGVVMAPTFILLGLACICVGINLWASLFPQTMAGVLRGGWFWVMRRVHHSGKRRDSVVVS</sequence>
<protein>
    <submittedName>
        <fullName evidence="2">Uncharacterized protein</fullName>
    </submittedName>
</protein>
<keyword evidence="1" id="KW-0812">Transmembrane</keyword>
<dbReference type="STRING" id="118168.MC7420_7889"/>
<organism evidence="2 3">
    <name type="scientific">Coleofasciculus chthonoplastes PCC 7420</name>
    <dbReference type="NCBI Taxonomy" id="118168"/>
    <lineage>
        <taxon>Bacteria</taxon>
        <taxon>Bacillati</taxon>
        <taxon>Cyanobacteriota</taxon>
        <taxon>Cyanophyceae</taxon>
        <taxon>Coleofasciculales</taxon>
        <taxon>Coleofasciculaceae</taxon>
        <taxon>Coleofasciculus</taxon>
    </lineage>
</organism>
<dbReference type="EMBL" id="DS989842">
    <property type="protein sequence ID" value="EDX78151.1"/>
    <property type="molecule type" value="Genomic_DNA"/>
</dbReference>
<proteinExistence type="predicted"/>
<keyword evidence="1" id="KW-0472">Membrane</keyword>
<evidence type="ECO:0000313" key="2">
    <source>
        <dbReference type="EMBL" id="EDX78151.1"/>
    </source>
</evidence>